<feature type="signal peptide" evidence="1">
    <location>
        <begin position="1"/>
        <end position="29"/>
    </location>
</feature>
<evidence type="ECO:0000256" key="1">
    <source>
        <dbReference type="SAM" id="SignalP"/>
    </source>
</evidence>
<feature type="chain" id="PRO_5040871633" evidence="1">
    <location>
        <begin position="30"/>
        <end position="122"/>
    </location>
</feature>
<protein>
    <submittedName>
        <fullName evidence="2">SH3 domain-containing protein</fullName>
    </submittedName>
</protein>
<reference evidence="2 3" key="1">
    <citation type="journal article" date="2019" name="Ecotoxicol. Environ. Saf.">
        <title>Microbial characterization of heavy metal resistant bacterial strains isolated from an electroplating wastewater treatment plant.</title>
        <authorList>
            <person name="Cai X."/>
            <person name="Zheng X."/>
            <person name="Zhang D."/>
            <person name="Iqbal W."/>
            <person name="Liu C."/>
            <person name="Yang B."/>
            <person name="Zhao X."/>
            <person name="Lu X."/>
            <person name="Mao Y."/>
        </authorList>
    </citation>
    <scope>NUCLEOTIDE SEQUENCE [LARGE SCALE GENOMIC DNA]</scope>
    <source>
        <strain evidence="2 3">Co1-1</strain>
    </source>
</reference>
<dbReference type="RefSeq" id="WP_098214076.1">
    <property type="nucleotide sequence ID" value="NZ_CP031778.1"/>
</dbReference>
<keyword evidence="1" id="KW-0732">Signal</keyword>
<dbReference type="EMBL" id="CP031778">
    <property type="protein sequence ID" value="QDZ74555.1"/>
    <property type="molecule type" value="Genomic_DNA"/>
</dbReference>
<organism evidence="2 3">
    <name type="scientific">Bacillus cereus</name>
    <dbReference type="NCBI Taxonomy" id="1396"/>
    <lineage>
        <taxon>Bacteria</taxon>
        <taxon>Bacillati</taxon>
        <taxon>Bacillota</taxon>
        <taxon>Bacilli</taxon>
        <taxon>Bacillales</taxon>
        <taxon>Bacillaceae</taxon>
        <taxon>Bacillus</taxon>
        <taxon>Bacillus cereus group</taxon>
    </lineage>
</organism>
<evidence type="ECO:0000313" key="2">
    <source>
        <dbReference type="EMBL" id="QDZ74555.1"/>
    </source>
</evidence>
<name>A0A9X7LWM5_BACCE</name>
<evidence type="ECO:0000313" key="3">
    <source>
        <dbReference type="Proteomes" id="UP000321735"/>
    </source>
</evidence>
<dbReference type="Proteomes" id="UP000321735">
    <property type="component" value="Chromosome"/>
</dbReference>
<dbReference type="AlphaFoldDB" id="A0A9X7LWM5"/>
<gene>
    <name evidence="2" type="ORF">D0437_16365</name>
</gene>
<accession>A0A9X7LWM5</accession>
<proteinExistence type="predicted"/>
<sequence>MLKRKMSIFVLSVLTVAATVFPSGHTAFADGPVDYKVVSNGQYVNMRYGPGTSYGIMLAYKPGSLLHIDCYKRGEYITGYYGTSNIWNHVYDPRLKLEGYISDTYMYTGSSSPVVPMCYSDK</sequence>